<dbReference type="OrthoDB" id="44077at2"/>
<evidence type="ECO:0000313" key="11">
    <source>
        <dbReference type="Proteomes" id="UP000263993"/>
    </source>
</evidence>
<evidence type="ECO:0000256" key="5">
    <source>
        <dbReference type="ARBA" id="ARBA00022692"/>
    </source>
</evidence>
<dbReference type="PROSITE" id="PS50928">
    <property type="entry name" value="ABC_TM1"/>
    <property type="match status" value="1"/>
</dbReference>
<evidence type="ECO:0000256" key="3">
    <source>
        <dbReference type="ARBA" id="ARBA00022448"/>
    </source>
</evidence>
<feature type="transmembrane region" description="Helical" evidence="8">
    <location>
        <begin position="240"/>
        <end position="265"/>
    </location>
</feature>
<comment type="similarity">
    <text evidence="2">Belongs to the binding-protein-dependent transport system permease family. CysTW subfamily.</text>
</comment>
<evidence type="ECO:0000256" key="8">
    <source>
        <dbReference type="RuleBase" id="RU363032"/>
    </source>
</evidence>
<feature type="transmembrane region" description="Helical" evidence="8">
    <location>
        <begin position="48"/>
        <end position="76"/>
    </location>
</feature>
<keyword evidence="11" id="KW-1185">Reference proteome</keyword>
<dbReference type="AlphaFoldDB" id="A0A371B125"/>
<evidence type="ECO:0000313" key="10">
    <source>
        <dbReference type="EMBL" id="RDV01285.1"/>
    </source>
</evidence>
<evidence type="ECO:0000256" key="1">
    <source>
        <dbReference type="ARBA" id="ARBA00004651"/>
    </source>
</evidence>
<feature type="domain" description="ABC transmembrane type-1" evidence="9">
    <location>
        <begin position="53"/>
        <end position="261"/>
    </location>
</feature>
<dbReference type="GO" id="GO:0055085">
    <property type="term" value="P:transmembrane transport"/>
    <property type="evidence" value="ECO:0007669"/>
    <property type="project" value="InterPro"/>
</dbReference>
<evidence type="ECO:0000256" key="7">
    <source>
        <dbReference type="ARBA" id="ARBA00023136"/>
    </source>
</evidence>
<organism evidence="10 11">
    <name type="scientific">Undibacter mobilis</name>
    <dbReference type="NCBI Taxonomy" id="2292256"/>
    <lineage>
        <taxon>Bacteria</taxon>
        <taxon>Pseudomonadati</taxon>
        <taxon>Pseudomonadota</taxon>
        <taxon>Alphaproteobacteria</taxon>
        <taxon>Hyphomicrobiales</taxon>
        <taxon>Nitrobacteraceae</taxon>
        <taxon>Undibacter</taxon>
    </lineage>
</organism>
<dbReference type="SUPFAM" id="SSF161098">
    <property type="entry name" value="MetI-like"/>
    <property type="match status" value="1"/>
</dbReference>
<dbReference type="Gene3D" id="1.10.3720.10">
    <property type="entry name" value="MetI-like"/>
    <property type="match status" value="1"/>
</dbReference>
<dbReference type="EMBL" id="QRGO01000003">
    <property type="protein sequence ID" value="RDV01285.1"/>
    <property type="molecule type" value="Genomic_DNA"/>
</dbReference>
<feature type="transmembrane region" description="Helical" evidence="8">
    <location>
        <begin position="196"/>
        <end position="220"/>
    </location>
</feature>
<reference evidence="11" key="1">
    <citation type="submission" date="2018-08" db="EMBL/GenBank/DDBJ databases">
        <authorList>
            <person name="Kim S.-J."/>
            <person name="Jung G.-Y."/>
        </authorList>
    </citation>
    <scope>NUCLEOTIDE SEQUENCE [LARGE SCALE GENOMIC DNA]</scope>
    <source>
        <strain evidence="11">GY_H</strain>
    </source>
</reference>
<evidence type="ECO:0000256" key="6">
    <source>
        <dbReference type="ARBA" id="ARBA00022989"/>
    </source>
</evidence>
<dbReference type="PANTHER" id="PTHR42929">
    <property type="entry name" value="INNER MEMBRANE ABC TRANSPORTER PERMEASE PROTEIN YDCU-RELATED-RELATED"/>
    <property type="match status" value="1"/>
</dbReference>
<keyword evidence="6 8" id="KW-1133">Transmembrane helix</keyword>
<sequence length="275" mass="29289">MRRGYQLMLALPGAAVFVLFFLIPLIVVSADGFTGGGAAFLRVLRNELFWGGLRGSLILGATASVFSLVVGFVVALHLSRLSERARTLMMFFIALPLTFSGLIVAYGFILSYGRAGFITQILSYAGVDPVAFSRLLFSPQGLAFAASYYLIPRVVMLMLPVLVNFDRAQFAAAESLGATRAQVIWQILVPQIMPTAVSAFCLIAAVAVGAYGTALALVGTQVNILPLQLYSMISESGSDFPAAAALSLILMAICSCIIAVGEIAAARHERQDVVR</sequence>
<dbReference type="CDD" id="cd06261">
    <property type="entry name" value="TM_PBP2"/>
    <property type="match status" value="1"/>
</dbReference>
<name>A0A371B125_9BRAD</name>
<dbReference type="Proteomes" id="UP000263993">
    <property type="component" value="Unassembled WGS sequence"/>
</dbReference>
<keyword evidence="3 8" id="KW-0813">Transport</keyword>
<feature type="transmembrane region" description="Helical" evidence="8">
    <location>
        <begin position="88"/>
        <end position="111"/>
    </location>
</feature>
<proteinExistence type="inferred from homology"/>
<dbReference type="InterPro" id="IPR000515">
    <property type="entry name" value="MetI-like"/>
</dbReference>
<keyword evidence="5 8" id="KW-0812">Transmembrane</keyword>
<gene>
    <name evidence="10" type="ORF">DXH78_18825</name>
</gene>
<protein>
    <submittedName>
        <fullName evidence="10">ABC transporter permease subunit</fullName>
    </submittedName>
</protein>
<comment type="caution">
    <text evidence="10">The sequence shown here is derived from an EMBL/GenBank/DDBJ whole genome shotgun (WGS) entry which is preliminary data.</text>
</comment>
<evidence type="ECO:0000256" key="4">
    <source>
        <dbReference type="ARBA" id="ARBA00022475"/>
    </source>
</evidence>
<keyword evidence="7 8" id="KW-0472">Membrane</keyword>
<dbReference type="InterPro" id="IPR035906">
    <property type="entry name" value="MetI-like_sf"/>
</dbReference>
<dbReference type="PANTHER" id="PTHR42929:SF1">
    <property type="entry name" value="INNER MEMBRANE ABC TRANSPORTER PERMEASE PROTEIN YDCU-RELATED"/>
    <property type="match status" value="1"/>
</dbReference>
<dbReference type="GO" id="GO:0005886">
    <property type="term" value="C:plasma membrane"/>
    <property type="evidence" value="ECO:0007669"/>
    <property type="project" value="UniProtKB-SubCell"/>
</dbReference>
<evidence type="ECO:0000256" key="2">
    <source>
        <dbReference type="ARBA" id="ARBA00007069"/>
    </source>
</evidence>
<dbReference type="Pfam" id="PF00528">
    <property type="entry name" value="BPD_transp_1"/>
    <property type="match status" value="1"/>
</dbReference>
<keyword evidence="4" id="KW-1003">Cell membrane</keyword>
<accession>A0A371B125</accession>
<comment type="subcellular location">
    <subcellularLocation>
        <location evidence="1 8">Cell membrane</location>
        <topology evidence="1 8">Multi-pass membrane protein</topology>
    </subcellularLocation>
</comment>
<evidence type="ECO:0000259" key="9">
    <source>
        <dbReference type="PROSITE" id="PS50928"/>
    </source>
</evidence>
<feature type="transmembrane region" description="Helical" evidence="8">
    <location>
        <begin position="7"/>
        <end position="28"/>
    </location>
</feature>